<dbReference type="EC" id="4.98.1.1" evidence="8"/>
<dbReference type="FunFam" id="3.40.50.1400:FF:000001">
    <property type="entry name" value="Ferrochelatase"/>
    <property type="match status" value="1"/>
</dbReference>
<evidence type="ECO:0000256" key="3">
    <source>
        <dbReference type="ARBA" id="ARBA00023004"/>
    </source>
</evidence>
<dbReference type="GO" id="GO:0006783">
    <property type="term" value="P:heme biosynthetic process"/>
    <property type="evidence" value="ECO:0007669"/>
    <property type="project" value="UniProtKB-UniRule"/>
</dbReference>
<comment type="similarity">
    <text evidence="2 8">Belongs to the ferrochelatase family.</text>
</comment>
<dbReference type="PANTHER" id="PTHR11108">
    <property type="entry name" value="FERROCHELATASE"/>
    <property type="match status" value="1"/>
</dbReference>
<dbReference type="PANTHER" id="PTHR11108:SF1">
    <property type="entry name" value="FERROCHELATASE, MITOCHONDRIAL"/>
    <property type="match status" value="1"/>
</dbReference>
<keyword evidence="8" id="KW-0999">Mitochondrion inner membrane</keyword>
<dbReference type="NCBIfam" id="TIGR00109">
    <property type="entry name" value="hemH"/>
    <property type="match status" value="1"/>
</dbReference>
<dbReference type="InterPro" id="IPR033644">
    <property type="entry name" value="Ferrochelatase_C"/>
</dbReference>
<dbReference type="GO" id="GO:0004325">
    <property type="term" value="F:ferrochelatase activity"/>
    <property type="evidence" value="ECO:0007669"/>
    <property type="project" value="UniProtKB-UniRule"/>
</dbReference>
<keyword evidence="10" id="KW-1185">Reference proteome</keyword>
<dbReference type="Proteomes" id="UP001378592">
    <property type="component" value="Unassembled WGS sequence"/>
</dbReference>
<dbReference type="CDD" id="cd03411">
    <property type="entry name" value="Ferrochelatase_N"/>
    <property type="match status" value="1"/>
</dbReference>
<dbReference type="AlphaFoldDB" id="A0AAN9VD21"/>
<dbReference type="HAMAP" id="MF_00323">
    <property type="entry name" value="Ferrochelatase"/>
    <property type="match status" value="1"/>
</dbReference>
<dbReference type="Gene3D" id="3.40.50.1400">
    <property type="match status" value="2"/>
</dbReference>
<dbReference type="GO" id="GO:0005743">
    <property type="term" value="C:mitochondrial inner membrane"/>
    <property type="evidence" value="ECO:0007669"/>
    <property type="project" value="UniProtKB-SubCell"/>
</dbReference>
<protein>
    <recommendedName>
        <fullName evidence="8">Ferrochelatase</fullName>
        <ecNumber evidence="8">4.98.1.1</ecNumber>
    </recommendedName>
</protein>
<evidence type="ECO:0000256" key="6">
    <source>
        <dbReference type="ARBA" id="ARBA00023244"/>
    </source>
</evidence>
<evidence type="ECO:0000256" key="5">
    <source>
        <dbReference type="ARBA" id="ARBA00023239"/>
    </source>
</evidence>
<organism evidence="9 10">
    <name type="scientific">Gryllus longicercus</name>
    <dbReference type="NCBI Taxonomy" id="2509291"/>
    <lineage>
        <taxon>Eukaryota</taxon>
        <taxon>Metazoa</taxon>
        <taxon>Ecdysozoa</taxon>
        <taxon>Arthropoda</taxon>
        <taxon>Hexapoda</taxon>
        <taxon>Insecta</taxon>
        <taxon>Pterygota</taxon>
        <taxon>Neoptera</taxon>
        <taxon>Polyneoptera</taxon>
        <taxon>Orthoptera</taxon>
        <taxon>Ensifera</taxon>
        <taxon>Gryllidea</taxon>
        <taxon>Grylloidea</taxon>
        <taxon>Gryllidae</taxon>
        <taxon>Gryllinae</taxon>
        <taxon>Gryllus</taxon>
    </lineage>
</organism>
<keyword evidence="4 8" id="KW-0350">Heme biosynthesis</keyword>
<comment type="catalytic activity">
    <reaction evidence="7">
        <text>heme b + 2 H(+) = protoporphyrin IX + Fe(2+)</text>
        <dbReference type="Rhea" id="RHEA:22584"/>
        <dbReference type="ChEBI" id="CHEBI:15378"/>
        <dbReference type="ChEBI" id="CHEBI:29033"/>
        <dbReference type="ChEBI" id="CHEBI:57306"/>
        <dbReference type="ChEBI" id="CHEBI:60344"/>
        <dbReference type="EC" id="4.98.1.1"/>
    </reaction>
    <physiologicalReaction direction="right-to-left" evidence="7">
        <dbReference type="Rhea" id="RHEA:22586"/>
    </physiologicalReaction>
</comment>
<dbReference type="Pfam" id="PF00762">
    <property type="entry name" value="Ferrochelatase"/>
    <property type="match status" value="1"/>
</dbReference>
<dbReference type="InterPro" id="IPR001015">
    <property type="entry name" value="Ferrochelatase"/>
</dbReference>
<gene>
    <name evidence="9" type="ORF">R5R35_005962</name>
</gene>
<dbReference type="SUPFAM" id="SSF53800">
    <property type="entry name" value="Chelatase"/>
    <property type="match status" value="1"/>
</dbReference>
<name>A0AAN9VD21_9ORTH</name>
<keyword evidence="8" id="KW-0496">Mitochondrion</keyword>
<keyword evidence="5 8" id="KW-0456">Lyase</keyword>
<comment type="caution">
    <text evidence="9">The sequence shown here is derived from an EMBL/GenBank/DDBJ whole genome shotgun (WGS) entry which is preliminary data.</text>
</comment>
<comment type="function">
    <text evidence="8">Catalyzes the ferrous insertion into protoporphyrin IX.</text>
</comment>
<accession>A0AAN9VD21</accession>
<evidence type="ECO:0000313" key="9">
    <source>
        <dbReference type="EMBL" id="KAK7794808.1"/>
    </source>
</evidence>
<keyword evidence="3 8" id="KW-0408">Iron</keyword>
<dbReference type="PROSITE" id="PS00534">
    <property type="entry name" value="FERROCHELATASE"/>
    <property type="match status" value="1"/>
</dbReference>
<proteinExistence type="inferred from homology"/>
<evidence type="ECO:0000256" key="8">
    <source>
        <dbReference type="RuleBase" id="RU000607"/>
    </source>
</evidence>
<dbReference type="EMBL" id="JAZDUA010000317">
    <property type="protein sequence ID" value="KAK7794808.1"/>
    <property type="molecule type" value="Genomic_DNA"/>
</dbReference>
<reference evidence="9 10" key="1">
    <citation type="submission" date="2024-03" db="EMBL/GenBank/DDBJ databases">
        <title>The genome assembly and annotation of the cricket Gryllus longicercus Weissman &amp; Gray.</title>
        <authorList>
            <person name="Szrajer S."/>
            <person name="Gray D."/>
            <person name="Ylla G."/>
        </authorList>
    </citation>
    <scope>NUCLEOTIDE SEQUENCE [LARGE SCALE GENOMIC DNA]</scope>
    <source>
        <strain evidence="9">DAG 2021-001</strain>
        <tissue evidence="9">Whole body minus gut</tissue>
    </source>
</reference>
<dbReference type="InterPro" id="IPR019772">
    <property type="entry name" value="Ferrochelatase_AS"/>
</dbReference>
<keyword evidence="8" id="KW-0472">Membrane</keyword>
<evidence type="ECO:0000256" key="4">
    <source>
        <dbReference type="ARBA" id="ARBA00023133"/>
    </source>
</evidence>
<evidence type="ECO:0000313" key="10">
    <source>
        <dbReference type="Proteomes" id="UP001378592"/>
    </source>
</evidence>
<dbReference type="InterPro" id="IPR033659">
    <property type="entry name" value="Ferrochelatase_N"/>
</dbReference>
<evidence type="ECO:0000256" key="1">
    <source>
        <dbReference type="ARBA" id="ARBA00004943"/>
    </source>
</evidence>
<evidence type="ECO:0000256" key="7">
    <source>
        <dbReference type="ARBA" id="ARBA00049915"/>
    </source>
</evidence>
<keyword evidence="6 8" id="KW-0627">Porphyrin biosynthesis</keyword>
<comment type="pathway">
    <text evidence="1 8">Porphyrin-containing compound metabolism; protoheme biosynthesis; protoheme from protoporphyrin-IX: step 1/1.</text>
</comment>
<dbReference type="CDD" id="cd00419">
    <property type="entry name" value="Ferrochelatase_C"/>
    <property type="match status" value="1"/>
</dbReference>
<sequence>MECFQRVFVGNGRSLVWPNARCARYLSQESNIEKHKPKTGILLLNMGGPQTVNDVPDYLLRIMTDRNLIQLPMQRFLGPYIAKKRTAEVQKKYEEIGGGSPILKWTQKQGNGLVERLDTASPSTAPHKYYVAFRYANPLTDETMRQIEKDQLDHLVVFSQYPQFSCATSGSSFDAIYHYFRKRQVPANMKWTVIDRWPTHSLLCQCIADRIKTELNFFPVEEQKDVVLLFSAHSLPLKAVKRGDSYPYEVGATVQAVMETMKYSNPYAITWQSKVGPVPWLEPATEDAIKGFHKRGLKNFILVPIAFTNEHIETLHELDIEYGKDLVKELGGKITIRRAAAPNDHKLFLDCLADIVETAVKADERVTNKFLSRCPKCTNRSCQPYKSFFAKVCQK</sequence>
<comment type="subcellular location">
    <subcellularLocation>
        <location evidence="8">Mitochondrion inner membrane</location>
    </subcellularLocation>
</comment>
<evidence type="ECO:0000256" key="2">
    <source>
        <dbReference type="ARBA" id="ARBA00007718"/>
    </source>
</evidence>